<sequence length="381" mass="42118">MAAPMMKFVLHDSVPKALESCVGPESYGYLCGIWNREKWIVIGALSCRVQKLSSLVSQLKETLVLLPGGVGICGVYYGSQETITEEHVKQFAFKNLTAEFQEISGCESPCIVAVHLVAGVKPSNIYQYDIRNTVISQPACCISDVPSDKVVLRVQGKLRLSFDLSGNICETLASIRSAVSDLKQLVSSNVSAFHVRQSNVLLQKDASSSLMFVSDLWASLQTDDARAMEAKKKTVQKRAVVDVGLLLQTTGDNAVGRTLTCIPVIQLEMKAFTTVIHQLSIDAVAIVMESDPAAKMTVVLCQAVCRQLDAIDLSFRKFHKCVQSSLMRPHHFNPDMLEHLVTTIYPDSMDDAALESYRKELHERLHLPDDRPLLKKAECTF</sequence>
<dbReference type="GeneID" id="106808316"/>
<evidence type="ECO:0000313" key="4">
    <source>
        <dbReference type="RefSeq" id="XP_014666466.1"/>
    </source>
</evidence>
<evidence type="ECO:0000313" key="3">
    <source>
        <dbReference type="Proteomes" id="UP000695022"/>
    </source>
</evidence>
<name>A0ABM1E2P5_PRICU</name>
<dbReference type="RefSeq" id="XP_014666466.1">
    <property type="nucleotide sequence ID" value="XM_014810980.1"/>
</dbReference>
<dbReference type="Proteomes" id="UP000695022">
    <property type="component" value="Unplaced"/>
</dbReference>
<accession>A0ABM1E2P5</accession>
<dbReference type="InterPro" id="IPR049387">
    <property type="entry name" value="UFSP2-like_2nd"/>
</dbReference>
<protein>
    <submittedName>
        <fullName evidence="4">Ufm1-specific protease 2-like</fullName>
    </submittedName>
</protein>
<comment type="similarity">
    <text evidence="1">Belongs to the peptidase C78 family.</text>
</comment>
<gene>
    <name evidence="4" type="primary">LOC106808316</name>
</gene>
<organism evidence="3 4">
    <name type="scientific">Priapulus caudatus</name>
    <name type="common">Priapulid worm</name>
    <dbReference type="NCBI Taxonomy" id="37621"/>
    <lineage>
        <taxon>Eukaryota</taxon>
        <taxon>Metazoa</taxon>
        <taxon>Ecdysozoa</taxon>
        <taxon>Scalidophora</taxon>
        <taxon>Priapulida</taxon>
        <taxon>Priapulimorpha</taxon>
        <taxon>Priapulimorphida</taxon>
        <taxon>Priapulidae</taxon>
        <taxon>Priapulus</taxon>
    </lineage>
</organism>
<evidence type="ECO:0000256" key="1">
    <source>
        <dbReference type="ARBA" id="ARBA00008552"/>
    </source>
</evidence>
<dbReference type="Pfam" id="PF20908">
    <property type="entry name" value="UfSP2_N"/>
    <property type="match status" value="1"/>
</dbReference>
<evidence type="ECO:0000259" key="2">
    <source>
        <dbReference type="Pfam" id="PF20908"/>
    </source>
</evidence>
<dbReference type="PANTHER" id="PTHR48153:SF2">
    <property type="entry name" value="UFM1-SPECIFIC PROTEASE 2"/>
    <property type="match status" value="1"/>
</dbReference>
<dbReference type="PANTHER" id="PTHR48153">
    <property type="entry name" value="UFM1-SPECIFIC PROTEASE 2"/>
    <property type="match status" value="1"/>
</dbReference>
<proteinExistence type="inferred from homology"/>
<keyword evidence="3" id="KW-1185">Reference proteome</keyword>
<feature type="domain" description="UFSP2 second" evidence="2">
    <location>
        <begin position="178"/>
        <end position="378"/>
    </location>
</feature>
<reference evidence="4" key="1">
    <citation type="submission" date="2025-08" db="UniProtKB">
        <authorList>
            <consortium name="RefSeq"/>
        </authorList>
    </citation>
    <scope>IDENTIFICATION</scope>
</reference>